<proteinExistence type="predicted"/>
<feature type="domain" description="Tc1-like transposase DDE" evidence="2">
    <location>
        <begin position="343"/>
        <end position="422"/>
    </location>
</feature>
<dbReference type="AlphaFoldDB" id="A0A2H1FXN8"/>
<evidence type="ECO:0000313" key="3">
    <source>
        <dbReference type="EMBL" id="SMR46070.1"/>
    </source>
</evidence>
<name>A0A2H1FXN8_ZYMTR</name>
<organism evidence="3 5">
    <name type="scientific">Zymoseptoria tritici ST99CH_1E4</name>
    <dbReference type="NCBI Taxonomy" id="1276532"/>
    <lineage>
        <taxon>Eukaryota</taxon>
        <taxon>Fungi</taxon>
        <taxon>Dikarya</taxon>
        <taxon>Ascomycota</taxon>
        <taxon>Pezizomycotina</taxon>
        <taxon>Dothideomycetes</taxon>
        <taxon>Dothideomycetidae</taxon>
        <taxon>Mycosphaerellales</taxon>
        <taxon>Mycosphaerellaceae</taxon>
        <taxon>Zymoseptoria</taxon>
    </lineage>
</organism>
<reference evidence="5" key="1">
    <citation type="submission" date="2017-05" db="EMBL/GenBank/DDBJ databases">
        <authorList>
            <person name="Song R."/>
            <person name="Chenine A.L."/>
            <person name="Ruprecht R.M."/>
        </authorList>
    </citation>
    <scope>NUCLEOTIDE SEQUENCE [LARGE SCALE GENOMIC DNA]</scope>
</reference>
<dbReference type="EMBL" id="LT854254">
    <property type="protein sequence ID" value="SMR46452.1"/>
    <property type="molecule type" value="Genomic_DNA"/>
</dbReference>
<gene>
    <name evidence="3" type="ORF">ZT1E4_G2688</name>
    <name evidence="4" type="ORF">ZT1E4_G3070</name>
</gene>
<sequence>MSEIPHDDRVLIVQYRAVHGWTFERIATVVDGVSADAARKLYTRARVRAGSDIARDILQHIDPAPRSGRPKVIVPGSKESTQMRQLLRNKYRRQHQTEAGNHAIQQLRQTRQSDVSTTTCTRRRPLQELDNRQIHNILRSKEHCAADPFDKRPVKPLRGIEKPALSKLDLPDRERHCDVIEGLNPHTTILITCDETPVDFGGSLGHQRILAPQGTTPYVDQHDPRYMRIQWAGACFDTSIERPWACWGPGEDEDSLQLTQKLAASQKILDNKVEEQRARCSIQGSVEHQLLTQKNDEVEQFNASLPAGKKRNKRKPFTPERLFKKERLVRAGKKGGIDFVWYAFEVYQKRLFPYYERVVRNNAFKDVYIYEDNVGLHHKARRLLAPEIEARGIKFLDTPTNSPDLNPIEQLHKDQKKILRPYRMAVTSASKESMKEGEQRMRDVWCNDSEFNALVRRRTAVSYFQGLCNSSRHAEPPFSNRYKDSG</sequence>
<dbReference type="EMBL" id="LT854254">
    <property type="protein sequence ID" value="SMR46070.1"/>
    <property type="molecule type" value="Genomic_DNA"/>
</dbReference>
<dbReference type="Pfam" id="PF13358">
    <property type="entry name" value="DDE_3"/>
    <property type="match status" value="1"/>
</dbReference>
<dbReference type="Proteomes" id="UP000245764">
    <property type="component" value="Chromosome 2"/>
</dbReference>
<feature type="region of interest" description="Disordered" evidence="1">
    <location>
        <begin position="98"/>
        <end position="119"/>
    </location>
</feature>
<evidence type="ECO:0000313" key="5">
    <source>
        <dbReference type="Proteomes" id="UP000245764"/>
    </source>
</evidence>
<dbReference type="GO" id="GO:0003676">
    <property type="term" value="F:nucleic acid binding"/>
    <property type="evidence" value="ECO:0007669"/>
    <property type="project" value="InterPro"/>
</dbReference>
<evidence type="ECO:0000313" key="4">
    <source>
        <dbReference type="EMBL" id="SMR46452.1"/>
    </source>
</evidence>
<dbReference type="Gene3D" id="3.30.420.10">
    <property type="entry name" value="Ribonuclease H-like superfamily/Ribonuclease H"/>
    <property type="match status" value="1"/>
</dbReference>
<accession>A0A2H1FXN8</accession>
<evidence type="ECO:0000259" key="2">
    <source>
        <dbReference type="Pfam" id="PF13358"/>
    </source>
</evidence>
<evidence type="ECO:0000256" key="1">
    <source>
        <dbReference type="SAM" id="MobiDB-lite"/>
    </source>
</evidence>
<dbReference type="InterPro" id="IPR038717">
    <property type="entry name" value="Tc1-like_DDE_dom"/>
</dbReference>
<reference evidence="3" key="2">
    <citation type="submission" date="2017-05" db="EMBL/GenBank/DDBJ databases">
        <authorList>
            <person name="Plissonneau C."/>
            <person name="Plissonneau C."/>
        </authorList>
    </citation>
    <scope>NUCLEOTIDE SEQUENCE</scope>
</reference>
<dbReference type="InterPro" id="IPR036397">
    <property type="entry name" value="RNaseH_sf"/>
</dbReference>
<protein>
    <recommendedName>
        <fullName evidence="2">Tc1-like transposase DDE domain-containing protein</fullName>
    </recommendedName>
</protein>